<dbReference type="SMART" id="SM00875">
    <property type="entry name" value="BACK"/>
    <property type="match status" value="1"/>
</dbReference>
<evidence type="ECO:0000259" key="1">
    <source>
        <dbReference type="PROSITE" id="PS50097"/>
    </source>
</evidence>
<dbReference type="CDD" id="cd18493">
    <property type="entry name" value="BACK_BTBD17"/>
    <property type="match status" value="1"/>
</dbReference>
<dbReference type="AlphaFoldDB" id="A0A401Q0L7"/>
<accession>A0A401Q0L7</accession>
<dbReference type="PROSITE" id="PS50097">
    <property type="entry name" value="BTB"/>
    <property type="match status" value="1"/>
</dbReference>
<dbReference type="InterPro" id="IPR011705">
    <property type="entry name" value="BACK"/>
</dbReference>
<dbReference type="STRING" id="75743.A0A401Q0L7"/>
<protein>
    <recommendedName>
        <fullName evidence="1">BTB domain-containing protein</fullName>
    </recommendedName>
</protein>
<dbReference type="Pfam" id="PF07707">
    <property type="entry name" value="BACK"/>
    <property type="match status" value="1"/>
</dbReference>
<name>A0A401Q0L7_SCYTO</name>
<dbReference type="InterPro" id="IPR051481">
    <property type="entry name" value="BTB-POZ/Galectin-3-binding"/>
</dbReference>
<dbReference type="PANTHER" id="PTHR24410">
    <property type="entry name" value="HL07962P-RELATED"/>
    <property type="match status" value="1"/>
</dbReference>
<dbReference type="InterPro" id="IPR011333">
    <property type="entry name" value="SKP1/BTB/POZ_sf"/>
</dbReference>
<dbReference type="Pfam" id="PF00651">
    <property type="entry name" value="BTB"/>
    <property type="match status" value="1"/>
</dbReference>
<organism evidence="2 3">
    <name type="scientific">Scyliorhinus torazame</name>
    <name type="common">Cloudy catshark</name>
    <name type="synonym">Catulus torazame</name>
    <dbReference type="NCBI Taxonomy" id="75743"/>
    <lineage>
        <taxon>Eukaryota</taxon>
        <taxon>Metazoa</taxon>
        <taxon>Chordata</taxon>
        <taxon>Craniata</taxon>
        <taxon>Vertebrata</taxon>
        <taxon>Chondrichthyes</taxon>
        <taxon>Elasmobranchii</taxon>
        <taxon>Galeomorphii</taxon>
        <taxon>Galeoidea</taxon>
        <taxon>Carcharhiniformes</taxon>
        <taxon>Scyliorhinidae</taxon>
        <taxon>Scyliorhinus</taxon>
    </lineage>
</organism>
<reference evidence="2 3" key="1">
    <citation type="journal article" date="2018" name="Nat. Ecol. Evol.">
        <title>Shark genomes provide insights into elasmobranch evolution and the origin of vertebrates.</title>
        <authorList>
            <person name="Hara Y"/>
            <person name="Yamaguchi K"/>
            <person name="Onimaru K"/>
            <person name="Kadota M"/>
            <person name="Koyanagi M"/>
            <person name="Keeley SD"/>
            <person name="Tatsumi K"/>
            <person name="Tanaka K"/>
            <person name="Motone F"/>
            <person name="Kageyama Y"/>
            <person name="Nozu R"/>
            <person name="Adachi N"/>
            <person name="Nishimura O"/>
            <person name="Nakagawa R"/>
            <person name="Tanegashima C"/>
            <person name="Kiyatake I"/>
            <person name="Matsumoto R"/>
            <person name="Murakumo K"/>
            <person name="Nishida K"/>
            <person name="Terakita A"/>
            <person name="Kuratani S"/>
            <person name="Sato K"/>
            <person name="Hyodo S Kuraku.S."/>
        </authorList>
    </citation>
    <scope>NUCLEOTIDE SEQUENCE [LARGE SCALE GENOMIC DNA]</scope>
</reference>
<dbReference type="PANTHER" id="PTHR24410:SF21">
    <property type="entry name" value="BTB DOMAIN-CONTAINING PROTEIN"/>
    <property type="match status" value="1"/>
</dbReference>
<evidence type="ECO:0000313" key="3">
    <source>
        <dbReference type="Proteomes" id="UP000288216"/>
    </source>
</evidence>
<dbReference type="Proteomes" id="UP000288216">
    <property type="component" value="Unassembled WGS sequence"/>
</dbReference>
<dbReference type="EMBL" id="BFAA01009262">
    <property type="protein sequence ID" value="GCB78931.1"/>
    <property type="molecule type" value="Genomic_DNA"/>
</dbReference>
<proteinExistence type="predicted"/>
<dbReference type="SMART" id="SM00225">
    <property type="entry name" value="BTB"/>
    <property type="match status" value="1"/>
</dbReference>
<dbReference type="Gene3D" id="3.30.710.10">
    <property type="entry name" value="Potassium Channel Kv1.1, Chain A"/>
    <property type="match status" value="1"/>
</dbReference>
<gene>
    <name evidence="2" type="ORF">scyTo_0015908</name>
</gene>
<dbReference type="OrthoDB" id="2359033at2759"/>
<feature type="domain" description="BTB" evidence="1">
    <location>
        <begin position="53"/>
        <end position="124"/>
    </location>
</feature>
<comment type="caution">
    <text evidence="2">The sequence shown here is derived from an EMBL/GenBank/DDBJ whole genome shotgun (WGS) entry which is preliminary data.</text>
</comment>
<dbReference type="Gene3D" id="1.25.40.420">
    <property type="match status" value="1"/>
</dbReference>
<evidence type="ECO:0000313" key="2">
    <source>
        <dbReference type="EMBL" id="GCB78931.1"/>
    </source>
</evidence>
<sequence length="480" mass="54341">MALGHLKFNYLFCPSDFSAGRQRMDGSEASETFVHQTHIMSALSSLFKSEELCDVRLAINGGSPLPAHRFVLALGSAVFRAMLSGERWADGRRGTVELTEEEGAAACFEDFLRYFYTGRIAVNVDNVFAVHGLAEKYDVGPLRIACEQFLLDNVAHAGALDLALAWHRYARFVGFTRLEEACDTFVAWNLDTVMRSPDWLALDEEQMDALLRRSDLVVESEFALCQALLRWLERRPDAAAPALLAHLRFPMMSPDELASLRADPLAPRQQLDDLLAQSLGLHQDSCLTKENVGRLHTAPACPLRQRLYTAKSCGSPWQLDFFSSMTKTVLCKEFATTNFRVQSKWFVTFHPKGERLVVQEERPVRGSVRLPAPPGAKRRCTCPGLYERVLKDNNRAALHCKIIRCHSSSRATHEHQIAVLFYRFLAGRWLVCDLKTFNIPHWQDVKIDDLLPASERGKYVSRVNDTMTLHFIGQTNWKKI</sequence>
<keyword evidence="3" id="KW-1185">Reference proteome</keyword>
<dbReference type="InterPro" id="IPR000210">
    <property type="entry name" value="BTB/POZ_dom"/>
</dbReference>
<dbReference type="SUPFAM" id="SSF54695">
    <property type="entry name" value="POZ domain"/>
    <property type="match status" value="1"/>
</dbReference>
<dbReference type="OMA" id="FRVQSKW"/>